<evidence type="ECO:0000313" key="3">
    <source>
        <dbReference type="Proteomes" id="UP001152622"/>
    </source>
</evidence>
<evidence type="ECO:0000256" key="1">
    <source>
        <dbReference type="SAM" id="MobiDB-lite"/>
    </source>
</evidence>
<keyword evidence="3" id="KW-1185">Reference proteome</keyword>
<name>A0A9Q1FKD3_SYNKA</name>
<feature type="region of interest" description="Disordered" evidence="1">
    <location>
        <begin position="1"/>
        <end position="87"/>
    </location>
</feature>
<dbReference type="Proteomes" id="UP001152622">
    <property type="component" value="Chromosome 5"/>
</dbReference>
<comment type="caution">
    <text evidence="2">The sequence shown here is derived from an EMBL/GenBank/DDBJ whole genome shotgun (WGS) entry which is preliminary data.</text>
</comment>
<dbReference type="AlphaFoldDB" id="A0A9Q1FKD3"/>
<dbReference type="OrthoDB" id="10578247at2759"/>
<protein>
    <submittedName>
        <fullName evidence="2">Uncharacterized protein</fullName>
    </submittedName>
</protein>
<dbReference type="EMBL" id="JAINUF010000005">
    <property type="protein sequence ID" value="KAJ8360260.1"/>
    <property type="molecule type" value="Genomic_DNA"/>
</dbReference>
<sequence>MRLGRGARSEKQPSLASDRRRRREREAVHGASAQEGCRGEGEPIGLPITARVRLSHRWRVGRSGASEGEGERQRPQPPPHSPGEETACGDWQARRGAIMSDVTIVKEGWVQKRGTPQGCLWNTGPIETLIAAARDYLRFTEHSPSYNHWEIREDVELTSYPVILFHVL</sequence>
<organism evidence="2 3">
    <name type="scientific">Synaphobranchus kaupii</name>
    <name type="common">Kaup's arrowtooth eel</name>
    <dbReference type="NCBI Taxonomy" id="118154"/>
    <lineage>
        <taxon>Eukaryota</taxon>
        <taxon>Metazoa</taxon>
        <taxon>Chordata</taxon>
        <taxon>Craniata</taxon>
        <taxon>Vertebrata</taxon>
        <taxon>Euteleostomi</taxon>
        <taxon>Actinopterygii</taxon>
        <taxon>Neopterygii</taxon>
        <taxon>Teleostei</taxon>
        <taxon>Anguilliformes</taxon>
        <taxon>Synaphobranchidae</taxon>
        <taxon>Synaphobranchus</taxon>
    </lineage>
</organism>
<accession>A0A9Q1FKD3</accession>
<reference evidence="2" key="1">
    <citation type="journal article" date="2023" name="Science">
        <title>Genome structures resolve the early diversification of teleost fishes.</title>
        <authorList>
            <person name="Parey E."/>
            <person name="Louis A."/>
            <person name="Montfort J."/>
            <person name="Bouchez O."/>
            <person name="Roques C."/>
            <person name="Iampietro C."/>
            <person name="Lluch J."/>
            <person name="Castinel A."/>
            <person name="Donnadieu C."/>
            <person name="Desvignes T."/>
            <person name="Floi Bucao C."/>
            <person name="Jouanno E."/>
            <person name="Wen M."/>
            <person name="Mejri S."/>
            <person name="Dirks R."/>
            <person name="Jansen H."/>
            <person name="Henkel C."/>
            <person name="Chen W.J."/>
            <person name="Zahm M."/>
            <person name="Cabau C."/>
            <person name="Klopp C."/>
            <person name="Thompson A.W."/>
            <person name="Robinson-Rechavi M."/>
            <person name="Braasch I."/>
            <person name="Lecointre G."/>
            <person name="Bobe J."/>
            <person name="Postlethwait J.H."/>
            <person name="Berthelot C."/>
            <person name="Roest Crollius H."/>
            <person name="Guiguen Y."/>
        </authorList>
    </citation>
    <scope>NUCLEOTIDE SEQUENCE</scope>
    <source>
        <strain evidence="2">WJC10195</strain>
    </source>
</reference>
<proteinExistence type="predicted"/>
<evidence type="ECO:0000313" key="2">
    <source>
        <dbReference type="EMBL" id="KAJ8360260.1"/>
    </source>
</evidence>
<gene>
    <name evidence="2" type="ORF">SKAU_G00167850</name>
</gene>